<keyword evidence="1" id="KW-0175">Coiled coil</keyword>
<reference evidence="4" key="1">
    <citation type="submission" date="2022-09" db="EMBL/GenBank/DDBJ databases">
        <title>Intensive care unit water sources are persistently colonized with multi-drug resistant bacteria and are the site of extensive horizontal gene transfer of antibiotic resistance genes.</title>
        <authorList>
            <person name="Diorio-Toth L."/>
        </authorList>
    </citation>
    <scope>NUCLEOTIDE SEQUENCE</scope>
    <source>
        <strain evidence="4">GD03947</strain>
    </source>
</reference>
<evidence type="ECO:0000313" key="4">
    <source>
        <dbReference type="EMBL" id="MDH1234490.1"/>
    </source>
</evidence>
<dbReference type="AlphaFoldDB" id="A0AA42P683"/>
<feature type="domain" description="Tape measure protein N-terminal" evidence="3">
    <location>
        <begin position="76"/>
        <end position="264"/>
    </location>
</feature>
<dbReference type="RefSeq" id="WP_279640967.1">
    <property type="nucleotide sequence ID" value="NZ_JAOCAE010000001.1"/>
</dbReference>
<organism evidence="4 5">
    <name type="scientific">Stutzerimonas stutzeri</name>
    <name type="common">Pseudomonas stutzeri</name>
    <dbReference type="NCBI Taxonomy" id="316"/>
    <lineage>
        <taxon>Bacteria</taxon>
        <taxon>Pseudomonadati</taxon>
        <taxon>Pseudomonadota</taxon>
        <taxon>Gammaproteobacteria</taxon>
        <taxon>Pseudomonadales</taxon>
        <taxon>Pseudomonadaceae</taxon>
        <taxon>Stutzerimonas</taxon>
    </lineage>
</organism>
<feature type="region of interest" description="Disordered" evidence="2">
    <location>
        <begin position="629"/>
        <end position="651"/>
    </location>
</feature>
<sequence>MTEYARLVLSVDSTSGLKAASDLDRLEAASRKAEGGFDQLERQTRRNVTAATQLKTAVAALGTTLAAAVSVTALRSAAGLVQTYQEMAERVQMATSSQAEFELVQRRLLATANGTYRSLSEAQELYIRTADSLRSMGYSTQQALDVTDSMSYAFVKNATSAERAETAISAFSKSMNTGRVAADQWETITAALPSVINDIADATGRSAAEIRALGAAGKLSARDLSEGLRKSLDENAKAAANMASNLTDAGVRAKTATTAILVAFENQSGAIQSVTNSIISAADSVLAFSEDTEAMKGALDGISTAAEYLAVAVGARLVTAMLAYTATQGQAVTATVIRIAKEREALAVSAARAAAERQSAMAALAVARAEFEAAKGTNAHAIAARNLSAAQTVALQAAANQAAAQNALNSAMRVGTIVAGGLRSAMALLGGPAGVVLLAAGALYTFASNARDAKQPVDLLTESVNDLGDATLRALRADLLTKIETESSGAAGELTALNARVETLKGNLERYPGSAKAQEWREELERTAEKALIADEALEKYRKRLKAVDEEIAKRSKAPELSDPEEPKTSDEGQKAIARMNEQLALAKLQGEARARLAAIQSLGAEATKEEREEAEQLATQLYRLEEAQRAAERSTEQAASASKKAGEEARRRAEGNALYVSQLERQAEFLNLNAAEVRRYELAERELTGTLKRRAEVALDAIDAGERQHAYAALLRDLRTEEEQLTDQMRERLAVLDAMSGLTDEERGKVAGRIASGAITDAPDFSGVAPEVGGARGELDKIDEAERELEAWYATQLRMLEQYRQERADLSAQWDAEEQALHQEHQDKIADIERARQLTQLAAGEEFFGNMSGLTKVFAGEQSSAYKAMFALEKSYALAKVLMNAPKTASDAYAAMAGIPYVGPALGVAAAAAALSYQAAQAAGINSISLSGMAHDGIDSVPKEGTWLLDKGERVVDRRTNADLKEYLAGKGGGGGGTAPQITIQAPVTIEAQSGASAEEARQFGREAAGAMTATAMSVLEKESRPGGLLWNLYGAGR</sequence>
<dbReference type="Proteomes" id="UP001158500">
    <property type="component" value="Unassembled WGS sequence"/>
</dbReference>
<evidence type="ECO:0000313" key="5">
    <source>
        <dbReference type="Proteomes" id="UP001158500"/>
    </source>
</evidence>
<comment type="caution">
    <text evidence="4">The sequence shown here is derived from an EMBL/GenBank/DDBJ whole genome shotgun (WGS) entry which is preliminary data.</text>
</comment>
<evidence type="ECO:0000259" key="3">
    <source>
        <dbReference type="Pfam" id="PF20155"/>
    </source>
</evidence>
<proteinExistence type="predicted"/>
<feature type="coiled-coil region" evidence="1">
    <location>
        <begin position="794"/>
        <end position="821"/>
    </location>
</feature>
<name>A0AA42P683_STUST</name>
<evidence type="ECO:0000256" key="1">
    <source>
        <dbReference type="SAM" id="Coils"/>
    </source>
</evidence>
<feature type="region of interest" description="Disordered" evidence="2">
    <location>
        <begin position="553"/>
        <end position="573"/>
    </location>
</feature>
<evidence type="ECO:0000256" key="2">
    <source>
        <dbReference type="SAM" id="MobiDB-lite"/>
    </source>
</evidence>
<dbReference type="InterPro" id="IPR013491">
    <property type="entry name" value="Tape_meas_N"/>
</dbReference>
<protein>
    <submittedName>
        <fullName evidence="4">Tape measure protein</fullName>
    </submittedName>
</protein>
<dbReference type="EMBL" id="JAOCAE010000001">
    <property type="protein sequence ID" value="MDH1234490.1"/>
    <property type="molecule type" value="Genomic_DNA"/>
</dbReference>
<accession>A0AA42P683</accession>
<dbReference type="Pfam" id="PF20155">
    <property type="entry name" value="TMP_3"/>
    <property type="match status" value="1"/>
</dbReference>
<gene>
    <name evidence="4" type="ORF">N5C32_00370</name>
</gene>
<dbReference type="NCBIfam" id="TIGR02675">
    <property type="entry name" value="tape_meas_nterm"/>
    <property type="match status" value="1"/>
</dbReference>